<evidence type="ECO:0000313" key="2">
    <source>
        <dbReference type="Proteomes" id="UP001610432"/>
    </source>
</evidence>
<proteinExistence type="predicted"/>
<dbReference type="Proteomes" id="UP001610432">
    <property type="component" value="Unassembled WGS sequence"/>
</dbReference>
<protein>
    <submittedName>
        <fullName evidence="1">Uncharacterized protein</fullName>
    </submittedName>
</protein>
<reference evidence="1 2" key="1">
    <citation type="submission" date="2024-07" db="EMBL/GenBank/DDBJ databases">
        <title>Section-level genome sequencing and comparative genomics of Aspergillus sections Usti and Cavernicolus.</title>
        <authorList>
            <consortium name="Lawrence Berkeley National Laboratory"/>
            <person name="Nybo J.L."/>
            <person name="Vesth T.C."/>
            <person name="Theobald S."/>
            <person name="Frisvad J.C."/>
            <person name="Larsen T.O."/>
            <person name="Kjaerboelling I."/>
            <person name="Rothschild-Mancinelli K."/>
            <person name="Lyhne E.K."/>
            <person name="Kogle M.E."/>
            <person name="Barry K."/>
            <person name="Clum A."/>
            <person name="Na H."/>
            <person name="Ledsgaard L."/>
            <person name="Lin J."/>
            <person name="Lipzen A."/>
            <person name="Kuo A."/>
            <person name="Riley R."/>
            <person name="Mondo S."/>
            <person name="Labutti K."/>
            <person name="Haridas S."/>
            <person name="Pangalinan J."/>
            <person name="Salamov A.A."/>
            <person name="Simmons B.A."/>
            <person name="Magnuson J.K."/>
            <person name="Chen J."/>
            <person name="Drula E."/>
            <person name="Henrissat B."/>
            <person name="Wiebenga A."/>
            <person name="Lubbers R.J."/>
            <person name="Gomes A.C."/>
            <person name="Macurrencykelacurrency M.R."/>
            <person name="Stajich J."/>
            <person name="Grigoriev I.V."/>
            <person name="Mortensen U.H."/>
            <person name="De Vries R.P."/>
            <person name="Baker S.E."/>
            <person name="Andersen M.R."/>
        </authorList>
    </citation>
    <scope>NUCLEOTIDE SEQUENCE [LARGE SCALE GENOMIC DNA]</scope>
    <source>
        <strain evidence="1 2">CBS 449.75</strain>
    </source>
</reference>
<gene>
    <name evidence="1" type="ORF">BJX67DRAFT_67902</name>
</gene>
<organism evidence="1 2">
    <name type="scientific">Aspergillus lucknowensis</name>
    <dbReference type="NCBI Taxonomy" id="176173"/>
    <lineage>
        <taxon>Eukaryota</taxon>
        <taxon>Fungi</taxon>
        <taxon>Dikarya</taxon>
        <taxon>Ascomycota</taxon>
        <taxon>Pezizomycotina</taxon>
        <taxon>Eurotiomycetes</taxon>
        <taxon>Eurotiomycetidae</taxon>
        <taxon>Eurotiales</taxon>
        <taxon>Aspergillaceae</taxon>
        <taxon>Aspergillus</taxon>
        <taxon>Aspergillus subgen. Nidulantes</taxon>
    </lineage>
</organism>
<comment type="caution">
    <text evidence="1">The sequence shown here is derived from an EMBL/GenBank/DDBJ whole genome shotgun (WGS) entry which is preliminary data.</text>
</comment>
<dbReference type="GeneID" id="98150375"/>
<name>A0ABR4LTL2_9EURO</name>
<dbReference type="EMBL" id="JBFXLQ010000016">
    <property type="protein sequence ID" value="KAL2867875.1"/>
    <property type="molecule type" value="Genomic_DNA"/>
</dbReference>
<accession>A0ABR4LTL2</accession>
<sequence length="192" mass="21922">MSAVPLPIIVYMPRGVHIIRTVPIRILEFTDTVQTRCPDLIMYGQCGLILKPVLLWPPSGKLAVSDKEYHVTPYIHSRGNARKFHPNPTHPKHANMIPGSHRLPPSKVDELFEVDNNFSLLFYHLFQPQSNYDFPTWSGVRFSMTCEKKKCWHENYVHTILEYVGGPITRMVICFTPVRQVLPACLGLVIGS</sequence>
<dbReference type="RefSeq" id="XP_070886854.1">
    <property type="nucleotide sequence ID" value="XM_071035303.1"/>
</dbReference>
<evidence type="ECO:0000313" key="1">
    <source>
        <dbReference type="EMBL" id="KAL2867875.1"/>
    </source>
</evidence>
<keyword evidence="2" id="KW-1185">Reference proteome</keyword>